<gene>
    <name evidence="1" type="ORF">NCS57_00468400</name>
</gene>
<keyword evidence="2" id="KW-1185">Reference proteome</keyword>
<reference evidence="1" key="1">
    <citation type="submission" date="2022-06" db="EMBL/GenBank/DDBJ databases">
        <title>Fusarium solani species complex genomes reveal bases of compartmentalisation and animal pathogenesis.</title>
        <authorList>
            <person name="Tsai I.J."/>
        </authorList>
    </citation>
    <scope>NUCLEOTIDE SEQUENCE</scope>
    <source>
        <strain evidence="1">Fu6.1</strain>
    </source>
</reference>
<evidence type="ECO:0000313" key="2">
    <source>
        <dbReference type="Proteomes" id="UP001065298"/>
    </source>
</evidence>
<organism evidence="1 2">
    <name type="scientific">Fusarium keratoplasticum</name>
    <dbReference type="NCBI Taxonomy" id="1328300"/>
    <lineage>
        <taxon>Eukaryota</taxon>
        <taxon>Fungi</taxon>
        <taxon>Dikarya</taxon>
        <taxon>Ascomycota</taxon>
        <taxon>Pezizomycotina</taxon>
        <taxon>Sordariomycetes</taxon>
        <taxon>Hypocreomycetidae</taxon>
        <taxon>Hypocreales</taxon>
        <taxon>Nectriaceae</taxon>
        <taxon>Fusarium</taxon>
        <taxon>Fusarium solani species complex</taxon>
    </lineage>
</organism>
<proteinExistence type="predicted"/>
<protein>
    <submittedName>
        <fullName evidence="1">Uncharacterized protein</fullName>
    </submittedName>
</protein>
<name>A0ACC0R5S1_9HYPO</name>
<accession>A0ACC0R5S1</accession>
<comment type="caution">
    <text evidence="1">The sequence shown here is derived from an EMBL/GenBank/DDBJ whole genome shotgun (WGS) entry which is preliminary data.</text>
</comment>
<sequence length="338" mass="38172">MTNDPEHSPPAQAADTAEEQVAPLEAEAPSDGGSAIVVTDDELSTASLRSSIREYHMINGRGYHRDEKYYLPSDEHESERLGLQNHQLLLTFGGKRYFAPNAETAKRVLDVGTGTGVWAVEFADDHPHAQVFGIDIAAIQPTFVPPNCTFEIDDAEKDWTWSQKFDYIFVRLMVGSLADWDKFTRKCFENLEPGGWLEVIDPTFPAKSDDGTLKPTSPLNRWDELTSKGAANLGRPFDEGVNHEKRLKEQGFVNVTRKTFKWPINTWPKDPKYKEIGLWTLANIERNLEAISTILLAHGLGMSQDEILLFLSEVRAEMRNPRVHAYWEVFVVTGQKPE</sequence>
<dbReference type="Proteomes" id="UP001065298">
    <property type="component" value="Chromosome 3"/>
</dbReference>
<dbReference type="EMBL" id="CM046505">
    <property type="protein sequence ID" value="KAI8675666.1"/>
    <property type="molecule type" value="Genomic_DNA"/>
</dbReference>
<evidence type="ECO:0000313" key="1">
    <source>
        <dbReference type="EMBL" id="KAI8675666.1"/>
    </source>
</evidence>